<feature type="domain" description="AAA+ ATPase" evidence="5">
    <location>
        <begin position="311"/>
        <end position="446"/>
    </location>
</feature>
<dbReference type="FunFam" id="1.10.8.60:FF:000015">
    <property type="entry name" value="vacuolar protein sorting-associated protein 4A"/>
    <property type="match status" value="1"/>
</dbReference>
<proteinExistence type="inferred from homology"/>
<keyword evidence="4" id="KW-0812">Transmembrane</keyword>
<dbReference type="SUPFAM" id="SSF52540">
    <property type="entry name" value="P-loop containing nucleoside triphosphate hydrolases"/>
    <property type="match status" value="1"/>
</dbReference>
<dbReference type="InterPro" id="IPR015415">
    <property type="entry name" value="Spast_Vps4_C"/>
</dbReference>
<dbReference type="InterPro" id="IPR027417">
    <property type="entry name" value="P-loop_NTPase"/>
</dbReference>
<dbReference type="Pfam" id="PF09336">
    <property type="entry name" value="Vps4_C"/>
    <property type="match status" value="1"/>
</dbReference>
<evidence type="ECO:0000256" key="2">
    <source>
        <dbReference type="ARBA" id="ARBA00022840"/>
    </source>
</evidence>
<dbReference type="PROSITE" id="PS00674">
    <property type="entry name" value="AAA"/>
    <property type="match status" value="1"/>
</dbReference>
<dbReference type="InterPro" id="IPR041569">
    <property type="entry name" value="AAA_lid_3"/>
</dbReference>
<keyword evidence="4" id="KW-1133">Transmembrane helix</keyword>
<gene>
    <name evidence="6" type="ORF">PCOS0759_LOCUS5984</name>
</gene>
<name>A0A7S1KRS6_9EUKA</name>
<keyword evidence="1 3" id="KW-0547">Nucleotide-binding</keyword>
<evidence type="ECO:0000259" key="5">
    <source>
        <dbReference type="SMART" id="SM00382"/>
    </source>
</evidence>
<dbReference type="InterPro" id="IPR050304">
    <property type="entry name" value="MT-severing_AAA_ATPase"/>
</dbReference>
<keyword evidence="2 3" id="KW-0067">ATP-binding</keyword>
<dbReference type="Pfam" id="PF17862">
    <property type="entry name" value="AAA_lid_3"/>
    <property type="match status" value="1"/>
</dbReference>
<dbReference type="PANTHER" id="PTHR23074:SF83">
    <property type="entry name" value="VACUOLAR PROTEIN SORTING-ASSOCIATED PROTEIN 4A"/>
    <property type="match status" value="1"/>
</dbReference>
<dbReference type="AlphaFoldDB" id="A0A7S1KRS6"/>
<evidence type="ECO:0000256" key="1">
    <source>
        <dbReference type="ARBA" id="ARBA00022741"/>
    </source>
</evidence>
<dbReference type="EMBL" id="HBGD01007164">
    <property type="protein sequence ID" value="CAD9082744.1"/>
    <property type="molecule type" value="Transcribed_RNA"/>
</dbReference>
<organism evidence="6">
    <name type="scientific">Percolomonas cosmopolitus</name>
    <dbReference type="NCBI Taxonomy" id="63605"/>
    <lineage>
        <taxon>Eukaryota</taxon>
        <taxon>Discoba</taxon>
        <taxon>Heterolobosea</taxon>
        <taxon>Tetramitia</taxon>
        <taxon>Eutetramitia</taxon>
        <taxon>Percolomonadidae</taxon>
        <taxon>Percolomonas</taxon>
    </lineage>
</organism>
<dbReference type="InterPro" id="IPR003593">
    <property type="entry name" value="AAA+_ATPase"/>
</dbReference>
<dbReference type="InterPro" id="IPR003960">
    <property type="entry name" value="ATPase_AAA_CS"/>
</dbReference>
<dbReference type="GO" id="GO:0007033">
    <property type="term" value="P:vacuole organization"/>
    <property type="evidence" value="ECO:0007669"/>
    <property type="project" value="TreeGrafter"/>
</dbReference>
<dbReference type="GO" id="GO:0016197">
    <property type="term" value="P:endosomal transport"/>
    <property type="evidence" value="ECO:0007669"/>
    <property type="project" value="TreeGrafter"/>
</dbReference>
<dbReference type="PANTHER" id="PTHR23074">
    <property type="entry name" value="AAA DOMAIN-CONTAINING"/>
    <property type="match status" value="1"/>
</dbReference>
<sequence length="588" mass="65418">MFRFKSSLSSVNQTLHIPSFPATLFLPNIHQQCHNSGNNYPKTAKISHRHFSSTHFHKQSFFPSSQLQHTTDRLSEKFLKYPNSRYIQAQYLRHLLDTSQPQKVIHLFDKPGTNVMRNEENSQIYREALQMVAQDMRHSSASSSSYSPPPIHIYNNHIIPSHALPGVHGGASENGHSSTYVTREDLSKFQNDLYTGISGAQYKTKTEKLSIFRKIFILLTTALGAFAVYIYYNGIPPSLNKYIKVTVKKSGSGPPTPSSMIGGNKQVGQVIQNTGKYFDDVKGIDECKEELVDIVDFLKHPEKYEKFGARIPRGVLLVGPPGTGKTLLAKAVAQEAGVQFVSACGSEFDQAFVGMGASRVRDLFKMIPPGEKGVIFIDEIDSMCGSRSDSDNDATRRIKTQFLVQMQGVGNDTNGVLVLAATNIPWGLDSAIRRRFERRIYIPLPDQRARVVLFELCVGDTPHELTKKDYHELAAKTDGYSGSDISILVRNALMEPVRTCQIATHFKRVSGEDPNHAGVMRDDLLTPCSPGDPQATPMTLAAVPPQQLLPPKVTKKDFLKAFRVARPSVNKEDLGAFVDFTRDFGQES</sequence>
<reference evidence="6" key="1">
    <citation type="submission" date="2021-01" db="EMBL/GenBank/DDBJ databases">
        <authorList>
            <person name="Corre E."/>
            <person name="Pelletier E."/>
            <person name="Niang G."/>
            <person name="Scheremetjew M."/>
            <person name="Finn R."/>
            <person name="Kale V."/>
            <person name="Holt S."/>
            <person name="Cochrane G."/>
            <person name="Meng A."/>
            <person name="Brown T."/>
            <person name="Cohen L."/>
        </authorList>
    </citation>
    <scope>NUCLEOTIDE SEQUENCE</scope>
    <source>
        <strain evidence="6">WS</strain>
    </source>
</reference>
<dbReference type="FunFam" id="3.40.50.300:FF:002568">
    <property type="entry name" value="Cell division protein (FtsH)"/>
    <property type="match status" value="1"/>
</dbReference>
<dbReference type="SMART" id="SM00382">
    <property type="entry name" value="AAA"/>
    <property type="match status" value="1"/>
</dbReference>
<evidence type="ECO:0000256" key="4">
    <source>
        <dbReference type="SAM" id="Phobius"/>
    </source>
</evidence>
<dbReference type="InterPro" id="IPR003959">
    <property type="entry name" value="ATPase_AAA_core"/>
</dbReference>
<accession>A0A7S1KRS6</accession>
<keyword evidence="4" id="KW-0472">Membrane</keyword>
<dbReference type="GO" id="GO:0016887">
    <property type="term" value="F:ATP hydrolysis activity"/>
    <property type="evidence" value="ECO:0007669"/>
    <property type="project" value="InterPro"/>
</dbReference>
<dbReference type="Gene3D" id="3.40.50.300">
    <property type="entry name" value="P-loop containing nucleotide triphosphate hydrolases"/>
    <property type="match status" value="1"/>
</dbReference>
<dbReference type="GO" id="GO:0005524">
    <property type="term" value="F:ATP binding"/>
    <property type="evidence" value="ECO:0007669"/>
    <property type="project" value="UniProtKB-KW"/>
</dbReference>
<feature type="transmembrane region" description="Helical" evidence="4">
    <location>
        <begin position="211"/>
        <end position="232"/>
    </location>
</feature>
<protein>
    <recommendedName>
        <fullName evidence="5">AAA+ ATPase domain-containing protein</fullName>
    </recommendedName>
</protein>
<dbReference type="Pfam" id="PF00004">
    <property type="entry name" value="AAA"/>
    <property type="match status" value="1"/>
</dbReference>
<evidence type="ECO:0000313" key="6">
    <source>
        <dbReference type="EMBL" id="CAD9082744.1"/>
    </source>
</evidence>
<dbReference type="Gene3D" id="1.10.8.60">
    <property type="match status" value="1"/>
</dbReference>
<evidence type="ECO:0000256" key="3">
    <source>
        <dbReference type="RuleBase" id="RU003651"/>
    </source>
</evidence>
<comment type="similarity">
    <text evidence="3">Belongs to the AAA ATPase family.</text>
</comment>